<evidence type="ECO:0000259" key="9">
    <source>
        <dbReference type="PROSITE" id="PS50215"/>
    </source>
</evidence>
<keyword evidence="10" id="KW-0378">Hydrolase</keyword>
<dbReference type="InterPro" id="IPR001762">
    <property type="entry name" value="Disintegrin_dom"/>
</dbReference>
<dbReference type="EMBL" id="JACGCI010000001">
    <property type="protein sequence ID" value="KAF6765930.1"/>
    <property type="molecule type" value="Genomic_DNA"/>
</dbReference>
<evidence type="ECO:0000256" key="7">
    <source>
        <dbReference type="SAM" id="SignalP"/>
    </source>
</evidence>
<keyword evidence="6" id="KW-0812">Transmembrane</keyword>
<organism evidence="10 11">
    <name type="scientific">Ephemerocybe angulata</name>
    <dbReference type="NCBI Taxonomy" id="980116"/>
    <lineage>
        <taxon>Eukaryota</taxon>
        <taxon>Fungi</taxon>
        <taxon>Dikarya</taxon>
        <taxon>Basidiomycota</taxon>
        <taxon>Agaricomycotina</taxon>
        <taxon>Agaricomycetes</taxon>
        <taxon>Agaricomycetidae</taxon>
        <taxon>Agaricales</taxon>
        <taxon>Agaricineae</taxon>
        <taxon>Psathyrellaceae</taxon>
        <taxon>Ephemerocybe</taxon>
    </lineage>
</organism>
<dbReference type="Pfam" id="PF01562">
    <property type="entry name" value="Pep_M12B_propep"/>
    <property type="match status" value="1"/>
</dbReference>
<dbReference type="GO" id="GO:0004222">
    <property type="term" value="F:metalloendopeptidase activity"/>
    <property type="evidence" value="ECO:0007669"/>
    <property type="project" value="InterPro"/>
</dbReference>
<feature type="signal peptide" evidence="7">
    <location>
        <begin position="1"/>
        <end position="25"/>
    </location>
</feature>
<dbReference type="Pfam" id="PF13688">
    <property type="entry name" value="Reprolysin_5"/>
    <property type="match status" value="1"/>
</dbReference>
<dbReference type="Gene3D" id="3.40.1620.60">
    <property type="match status" value="1"/>
</dbReference>
<keyword evidence="6" id="KW-1133">Transmembrane helix</keyword>
<dbReference type="PROSITE" id="PS51257">
    <property type="entry name" value="PROKAR_LIPOPROTEIN"/>
    <property type="match status" value="1"/>
</dbReference>
<evidence type="ECO:0000256" key="6">
    <source>
        <dbReference type="SAM" id="Phobius"/>
    </source>
</evidence>
<evidence type="ECO:0000256" key="2">
    <source>
        <dbReference type="ARBA" id="ARBA00056552"/>
    </source>
</evidence>
<protein>
    <recommendedName>
        <fullName evidence="3">Disintegrin and metalloproteinase domain-containing protein B</fullName>
    </recommendedName>
</protein>
<evidence type="ECO:0000256" key="5">
    <source>
        <dbReference type="SAM" id="MobiDB-lite"/>
    </source>
</evidence>
<evidence type="ECO:0000259" key="8">
    <source>
        <dbReference type="PROSITE" id="PS50214"/>
    </source>
</evidence>
<comment type="function">
    <text evidence="2">Probable zinc protease.</text>
</comment>
<dbReference type="InterPro" id="IPR001590">
    <property type="entry name" value="Peptidase_M12B"/>
</dbReference>
<dbReference type="Gene3D" id="4.10.70.10">
    <property type="entry name" value="Disintegrin domain"/>
    <property type="match status" value="1"/>
</dbReference>
<dbReference type="PROSITE" id="PS50215">
    <property type="entry name" value="ADAM_MEPRO"/>
    <property type="match status" value="1"/>
</dbReference>
<dbReference type="SMART" id="SM00050">
    <property type="entry name" value="DISIN"/>
    <property type="match status" value="1"/>
</dbReference>
<feature type="domain" description="Disintegrin" evidence="8">
    <location>
        <begin position="562"/>
        <end position="650"/>
    </location>
</feature>
<dbReference type="InterPro" id="IPR002870">
    <property type="entry name" value="Peptidase_M12B_N"/>
</dbReference>
<dbReference type="InterPro" id="IPR036436">
    <property type="entry name" value="Disintegrin_dom_sf"/>
</dbReference>
<dbReference type="AlphaFoldDB" id="A0A8H6IHR9"/>
<evidence type="ECO:0000313" key="10">
    <source>
        <dbReference type="EMBL" id="KAF6765930.1"/>
    </source>
</evidence>
<name>A0A8H6IHR9_9AGAR</name>
<keyword evidence="6" id="KW-0472">Membrane</keyword>
<dbReference type="SUPFAM" id="SSF55486">
    <property type="entry name" value="Metalloproteases ('zincins'), catalytic domain"/>
    <property type="match status" value="1"/>
</dbReference>
<feature type="active site" evidence="4">
    <location>
        <position position="477"/>
    </location>
</feature>
<keyword evidence="10" id="KW-0482">Metalloprotease</keyword>
<dbReference type="PROSITE" id="PS50214">
    <property type="entry name" value="DISINTEGRIN_2"/>
    <property type="match status" value="1"/>
</dbReference>
<proteinExistence type="predicted"/>
<feature type="chain" id="PRO_5034485475" description="Disintegrin and metalloproteinase domain-containing protein B" evidence="7">
    <location>
        <begin position="26"/>
        <end position="864"/>
    </location>
</feature>
<keyword evidence="7" id="KW-0732">Signal</keyword>
<feature type="domain" description="Peptidase M12B" evidence="9">
    <location>
        <begin position="328"/>
        <end position="548"/>
    </location>
</feature>
<dbReference type="Gene3D" id="3.40.390.10">
    <property type="entry name" value="Collagenase (Catalytic Domain)"/>
    <property type="match status" value="1"/>
</dbReference>
<comment type="caution">
    <text evidence="10">The sequence shown here is derived from an EMBL/GenBank/DDBJ whole genome shotgun (WGS) entry which is preliminary data.</text>
</comment>
<accession>A0A8H6IHR9</accession>
<evidence type="ECO:0000256" key="4">
    <source>
        <dbReference type="PROSITE-ProRule" id="PRU00276"/>
    </source>
</evidence>
<feature type="region of interest" description="Disordered" evidence="5">
    <location>
        <begin position="802"/>
        <end position="843"/>
    </location>
</feature>
<gene>
    <name evidence="10" type="ORF">DFP72DRAFT_985143</name>
</gene>
<keyword evidence="1" id="KW-1015">Disulfide bond</keyword>
<dbReference type="FunFam" id="4.10.70.10:FF:000003">
    <property type="entry name" value="Disintegrin and metalloproteinase domain-containing protein 17"/>
    <property type="match status" value="1"/>
</dbReference>
<dbReference type="SUPFAM" id="SSF57552">
    <property type="entry name" value="Blood coagulation inhibitor (disintegrin)"/>
    <property type="match status" value="1"/>
</dbReference>
<keyword evidence="11" id="KW-1185">Reference proteome</keyword>
<comment type="caution">
    <text evidence="4">Lacks conserved residue(s) required for the propagation of feature annotation.</text>
</comment>
<dbReference type="GO" id="GO:0006508">
    <property type="term" value="P:proteolysis"/>
    <property type="evidence" value="ECO:0007669"/>
    <property type="project" value="UniProtKB-KW"/>
</dbReference>
<dbReference type="InterPro" id="IPR024079">
    <property type="entry name" value="MetalloPept_cat_dom_sf"/>
</dbReference>
<evidence type="ECO:0000256" key="3">
    <source>
        <dbReference type="ARBA" id="ARBA00074021"/>
    </source>
</evidence>
<dbReference type="OrthoDB" id="5951731at2759"/>
<reference evidence="10 11" key="1">
    <citation type="submission" date="2020-07" db="EMBL/GenBank/DDBJ databases">
        <title>Comparative genomics of pyrophilous fungi reveals a link between fire events and developmental genes.</title>
        <authorList>
            <consortium name="DOE Joint Genome Institute"/>
            <person name="Steindorff A.S."/>
            <person name="Carver A."/>
            <person name="Calhoun S."/>
            <person name="Stillman K."/>
            <person name="Liu H."/>
            <person name="Lipzen A."/>
            <person name="Pangilinan J."/>
            <person name="Labutti K."/>
            <person name="Bruns T.D."/>
            <person name="Grigoriev I.V."/>
        </authorList>
    </citation>
    <scope>NUCLEOTIDE SEQUENCE [LARGE SCALE GENOMIC DNA]</scope>
    <source>
        <strain evidence="10 11">CBS 144469</strain>
    </source>
</reference>
<dbReference type="PANTHER" id="PTHR11905">
    <property type="entry name" value="ADAM A DISINTEGRIN AND METALLOPROTEASE DOMAIN"/>
    <property type="match status" value="1"/>
</dbReference>
<evidence type="ECO:0000256" key="1">
    <source>
        <dbReference type="ARBA" id="ARBA00023157"/>
    </source>
</evidence>
<evidence type="ECO:0000313" key="11">
    <source>
        <dbReference type="Proteomes" id="UP000521943"/>
    </source>
</evidence>
<dbReference type="Proteomes" id="UP000521943">
    <property type="component" value="Unassembled WGS sequence"/>
</dbReference>
<feature type="transmembrane region" description="Helical" evidence="6">
    <location>
        <begin position="750"/>
        <end position="770"/>
    </location>
</feature>
<keyword evidence="10" id="KW-0645">Protease</keyword>
<sequence length="864" mass="93071">MKPIHYILALVVIIASSCSQHRASAHSTSAPLLKRATNPVTTALEILPRQRHIQGIVDLHRRSPSSPNTLRYDDSFRLTISAFDEVFHLHLRPNDHLVHPAARVNYYGLDSDGAPTILRTEPILRESVKAYMGEVISADHSPTRMREDTAGVVHQPHPAELGWARIMVHHQGDSHRPSPVYEGAFSSNGVIYHVTMKENYLRQKHSLDAEVVQTLDDGDEKLVIWRDSDVMTPEEEHLVKTGSMPSAPLTPPTTCAHDSLPYNHNPELNPVLRMMNPETSWLDHLLNPYPVDNGTLYRRDDSPTGNSGMDINFSQFIGQSVGCPSSQKVIYMGVAADCEYVAKTDGQENAKTQILTTWNTASALYKTTFNVSLGITTLNVQDPTCPSTPGNLPWNVPCSAATLASRLSLFSEWRGTVSEDGNGLWHLMSGCPTGQEVGIAWLGTICETKTGGSPGQITSGTGVSTSGRTEWQVVAHEIGHNFGAICADGCETDSSKCCPLNTNTCNADARFIMSPVAQAGEKVFSPCSLGNICILMQGTSTTTRTNTTCLIDPDQAKSTISLEQCGNGIVEKGEDCDPGPGATSDCCDAKTCKFKQGSVCDPDSSPCCTAQCSFAPSNRVCRPSRDARCDVQETCTGNSSSCPSDVTSPNGQSCGAGDLKCASGQCTSIAEQCKAVGSSMNLTQACPVTSDQSCQISCKDPTTPNFCITLKALLVDGSPCGYGGSCAQGKCQSGPLLDTIKSWYRQNLQIAIPVTIVAGLIVLLILWAIFRGIGRCCAGRRSKPVVIAPAIGMAQHRRLPSTDAFGDTRYRTPPSASRSQYTRVPPLAAHDRSRSGQSADLGYNYNANNRANWVDDRTYNGAGR</sequence>
<dbReference type="Pfam" id="PF00200">
    <property type="entry name" value="Disintegrin"/>
    <property type="match status" value="1"/>
</dbReference>
<dbReference type="PANTHER" id="PTHR11905:SF159">
    <property type="entry name" value="ADAM METALLOPROTEASE"/>
    <property type="match status" value="1"/>
</dbReference>